<organism evidence="2 3">
    <name type="scientific">Haloterrigena gelatinilytica</name>
    <dbReference type="NCBI Taxonomy" id="2741724"/>
    <lineage>
        <taxon>Archaea</taxon>
        <taxon>Methanobacteriati</taxon>
        <taxon>Methanobacteriota</taxon>
        <taxon>Stenosarchaea group</taxon>
        <taxon>Halobacteria</taxon>
        <taxon>Halobacteriales</taxon>
        <taxon>Natrialbaceae</taxon>
        <taxon>Haloterrigena</taxon>
    </lineage>
</organism>
<proteinExistence type="predicted"/>
<sequence>MLFKDYHIPMIRSGSKTVTRREWDENYGRPNVGSVQIASDEMFTSDEEADCYIRILDVYDQPLGEMTDEDARKEGDYEDMDEFREGYAKVYGEDAWDPEKVVAVVEFEYVGRERPTEEEMVA</sequence>
<gene>
    <name evidence="2" type="ORF">HTZ84_22415</name>
</gene>
<evidence type="ECO:0000313" key="3">
    <source>
        <dbReference type="Proteomes" id="UP001016761"/>
    </source>
</evidence>
<dbReference type="RefSeq" id="WP_174682860.1">
    <property type="nucleotide sequence ID" value="NZ_JABUQZ010000003.1"/>
</dbReference>
<name>A0ABX2LFJ7_9EURY</name>
<comment type="caution">
    <text evidence="2">The sequence shown here is derived from an EMBL/GenBank/DDBJ whole genome shotgun (WGS) entry which is preliminary data.</text>
</comment>
<dbReference type="Gene3D" id="3.10.400.10">
    <property type="entry name" value="Sulfate adenylyltransferase"/>
    <property type="match status" value="1"/>
</dbReference>
<evidence type="ECO:0000313" key="2">
    <source>
        <dbReference type="EMBL" id="NUC75022.1"/>
    </source>
</evidence>
<reference evidence="2 3" key="1">
    <citation type="submission" date="2020-06" db="EMBL/GenBank/DDBJ databases">
        <title>Haloterrigena sp. nov., an extremely halophilic archaeon isolated from a saline sediment.</title>
        <authorList>
            <person name="Liu B.-B."/>
        </authorList>
    </citation>
    <scope>NUCLEOTIDE SEQUENCE [LARGE SCALE GENOMIC DNA]</scope>
    <source>
        <strain evidence="2 3">SYSU A558-1</strain>
    </source>
</reference>
<dbReference type="SUPFAM" id="SSF88697">
    <property type="entry name" value="PUA domain-like"/>
    <property type="match status" value="1"/>
</dbReference>
<feature type="domain" description="ASCH" evidence="1">
    <location>
        <begin position="1"/>
        <end position="111"/>
    </location>
</feature>
<accession>A0ABX2LFJ7</accession>
<dbReference type="EMBL" id="JABUQZ010000003">
    <property type="protein sequence ID" value="NUC75022.1"/>
    <property type="molecule type" value="Genomic_DNA"/>
</dbReference>
<dbReference type="Pfam" id="PF04266">
    <property type="entry name" value="ASCH"/>
    <property type="match status" value="1"/>
</dbReference>
<dbReference type="InterPro" id="IPR015947">
    <property type="entry name" value="PUA-like_sf"/>
</dbReference>
<dbReference type="Proteomes" id="UP001016761">
    <property type="component" value="Unassembled WGS sequence"/>
</dbReference>
<dbReference type="CDD" id="cd06552">
    <property type="entry name" value="ASCH_yqfb_like"/>
    <property type="match status" value="1"/>
</dbReference>
<evidence type="ECO:0000259" key="1">
    <source>
        <dbReference type="SMART" id="SM01022"/>
    </source>
</evidence>
<keyword evidence="3" id="KW-1185">Reference proteome</keyword>
<dbReference type="SMART" id="SM01022">
    <property type="entry name" value="ASCH"/>
    <property type="match status" value="1"/>
</dbReference>
<dbReference type="InterPro" id="IPR007374">
    <property type="entry name" value="ASCH_domain"/>
</dbReference>
<protein>
    <submittedName>
        <fullName evidence="2">ASCH domain-containing protein</fullName>
    </submittedName>
</protein>